<dbReference type="PANTHER" id="PTHR33166">
    <property type="entry name" value="GAG_P30 DOMAIN-CONTAINING PROTEIN"/>
    <property type="match status" value="1"/>
</dbReference>
<evidence type="ECO:0000313" key="2">
    <source>
        <dbReference type="EMBL" id="KAK4817876.1"/>
    </source>
</evidence>
<evidence type="ECO:0000313" key="3">
    <source>
        <dbReference type="EMBL" id="KAK4817877.1"/>
    </source>
</evidence>
<sequence length="300" mass="33348">MRASPGRAGQKPELQLGTAHACARTRGAVIPGGSSRIRLCSHTLAVISSHHKSPIVARMVRSCGRCVIPKVLRRRCSGCRQEWAKRKAVWLGESGVDVRLLSLLHRNFDGWVGLLNRWNDWKKLQKSEWDRADSLARFVLPHPTGRRGLSGLQRAPTRRSGTPSAPLLRSGAIVRAPLRQAVGPEGTPVSVHVPFTASDLLNCKQVVGSYRNNPEGMYSTRVKEYQKLILYGIQHGVQKPNNLSKLSEVRQGDKETPSAFSERLCEVARKRTDLDPEDDSNLQLFNTLFIGQAAADIRKR</sequence>
<dbReference type="Pfam" id="PF02093">
    <property type="entry name" value="Gag_p30"/>
    <property type="match status" value="1"/>
</dbReference>
<protein>
    <recommendedName>
        <fullName evidence="1">Core shell protein Gag P30 domain-containing protein</fullName>
    </recommendedName>
</protein>
<comment type="caution">
    <text evidence="2">The sequence shown here is derived from an EMBL/GenBank/DDBJ whole genome shotgun (WGS) entry which is preliminary data.</text>
</comment>
<evidence type="ECO:0000259" key="1">
    <source>
        <dbReference type="Pfam" id="PF02093"/>
    </source>
</evidence>
<dbReference type="AlphaFoldDB" id="A0AAN7S365"/>
<dbReference type="InterPro" id="IPR008919">
    <property type="entry name" value="Retrov_capsid_N"/>
</dbReference>
<dbReference type="Proteomes" id="UP001333110">
    <property type="component" value="Unassembled WGS sequence"/>
</dbReference>
<name>A0AAN7S365_MYCAM</name>
<proteinExistence type="predicted"/>
<keyword evidence="4" id="KW-1185">Reference proteome</keyword>
<dbReference type="InterPro" id="IPR003036">
    <property type="entry name" value="Gag_P30"/>
</dbReference>
<organism evidence="2 4">
    <name type="scientific">Mycteria americana</name>
    <name type="common">Wood stork</name>
    <dbReference type="NCBI Taxonomy" id="33587"/>
    <lineage>
        <taxon>Eukaryota</taxon>
        <taxon>Metazoa</taxon>
        <taxon>Chordata</taxon>
        <taxon>Craniata</taxon>
        <taxon>Vertebrata</taxon>
        <taxon>Euteleostomi</taxon>
        <taxon>Archelosauria</taxon>
        <taxon>Archosauria</taxon>
        <taxon>Dinosauria</taxon>
        <taxon>Saurischia</taxon>
        <taxon>Theropoda</taxon>
        <taxon>Coelurosauria</taxon>
        <taxon>Aves</taxon>
        <taxon>Neognathae</taxon>
        <taxon>Neoaves</taxon>
        <taxon>Aequornithes</taxon>
        <taxon>Ciconiiformes</taxon>
        <taxon>Ciconiidae</taxon>
        <taxon>Mycteria</taxon>
    </lineage>
</organism>
<accession>A0AAN7S365</accession>
<dbReference type="InterPro" id="IPR050462">
    <property type="entry name" value="Retroviral_Gag-Pol_poly"/>
</dbReference>
<evidence type="ECO:0000313" key="4">
    <source>
        <dbReference type="Proteomes" id="UP001333110"/>
    </source>
</evidence>
<dbReference type="EMBL" id="JAUNZN010000007">
    <property type="protein sequence ID" value="KAK4817877.1"/>
    <property type="molecule type" value="Genomic_DNA"/>
</dbReference>
<feature type="domain" description="Core shell protein Gag P30" evidence="1">
    <location>
        <begin position="222"/>
        <end position="299"/>
    </location>
</feature>
<dbReference type="EMBL" id="JAUNZN010000007">
    <property type="protein sequence ID" value="KAK4817876.1"/>
    <property type="molecule type" value="Genomic_DNA"/>
</dbReference>
<gene>
    <name evidence="2" type="ORF">QYF61_001686</name>
    <name evidence="3" type="ORF">QYF61_001687</name>
</gene>
<dbReference type="GO" id="GO:0019068">
    <property type="term" value="P:virion assembly"/>
    <property type="evidence" value="ECO:0007669"/>
    <property type="project" value="InterPro"/>
</dbReference>
<dbReference type="Gene3D" id="1.10.375.10">
    <property type="entry name" value="Human Immunodeficiency Virus Type 1 Capsid Protein"/>
    <property type="match status" value="1"/>
</dbReference>
<reference evidence="2 4" key="1">
    <citation type="journal article" date="2023" name="J. Hered.">
        <title>Chromosome-level genome of the wood stork (Mycteria americana) provides insight into avian chromosome evolution.</title>
        <authorList>
            <person name="Flamio R. Jr."/>
            <person name="Ramstad K.M."/>
        </authorList>
    </citation>
    <scope>NUCLEOTIDE SEQUENCE [LARGE SCALE GENOMIC DNA]</scope>
    <source>
        <strain evidence="2">JAX WOST 10</strain>
    </source>
</reference>